<dbReference type="Proteomes" id="UP000663877">
    <property type="component" value="Unassembled WGS sequence"/>
</dbReference>
<dbReference type="EMBL" id="CAJNOM010000122">
    <property type="protein sequence ID" value="CAF1092354.1"/>
    <property type="molecule type" value="Genomic_DNA"/>
</dbReference>
<name>A0A814EFU7_9BILA</name>
<dbReference type="PANTHER" id="PTHR12904:SF22">
    <property type="entry name" value="ZYG-11 FAMILY MEMBER B, CELL CYCLE REGULATOR"/>
    <property type="match status" value="1"/>
</dbReference>
<dbReference type="InterPro" id="IPR011989">
    <property type="entry name" value="ARM-like"/>
</dbReference>
<protein>
    <recommendedName>
        <fullName evidence="2">Protein zer-1 homolog-like C-terminal domain-containing protein</fullName>
    </recommendedName>
</protein>
<keyword evidence="5" id="KW-1185">Reference proteome</keyword>
<evidence type="ECO:0000259" key="2">
    <source>
        <dbReference type="Pfam" id="PF22964"/>
    </source>
</evidence>
<dbReference type="GO" id="GO:0031462">
    <property type="term" value="C:Cul2-RING ubiquitin ligase complex"/>
    <property type="evidence" value="ECO:0007669"/>
    <property type="project" value="TreeGrafter"/>
</dbReference>
<evidence type="ECO:0000313" key="5">
    <source>
        <dbReference type="Proteomes" id="UP000663832"/>
    </source>
</evidence>
<dbReference type="Gene3D" id="3.80.10.10">
    <property type="entry name" value="Ribonuclease Inhibitor"/>
    <property type="match status" value="1"/>
</dbReference>
<organism evidence="3 6">
    <name type="scientific">Adineta steineri</name>
    <dbReference type="NCBI Taxonomy" id="433720"/>
    <lineage>
        <taxon>Eukaryota</taxon>
        <taxon>Metazoa</taxon>
        <taxon>Spiralia</taxon>
        <taxon>Gnathifera</taxon>
        <taxon>Rotifera</taxon>
        <taxon>Eurotatoria</taxon>
        <taxon>Bdelloidea</taxon>
        <taxon>Adinetida</taxon>
        <taxon>Adinetidae</taxon>
        <taxon>Adineta</taxon>
    </lineage>
</organism>
<dbReference type="InterPro" id="IPR055142">
    <property type="entry name" value="ZER1-like_C"/>
</dbReference>
<comment type="caution">
    <text evidence="3">The sequence shown here is derived from an EMBL/GenBank/DDBJ whole genome shotgun (WGS) entry which is preliminary data.</text>
</comment>
<dbReference type="SUPFAM" id="SSF52047">
    <property type="entry name" value="RNI-like"/>
    <property type="match status" value="1"/>
</dbReference>
<dbReference type="OrthoDB" id="5783533at2759"/>
<dbReference type="Gene3D" id="1.25.10.10">
    <property type="entry name" value="Leucine-rich Repeat Variant"/>
    <property type="match status" value="1"/>
</dbReference>
<evidence type="ECO:0000313" key="3">
    <source>
        <dbReference type="EMBL" id="CAF0968764.1"/>
    </source>
</evidence>
<dbReference type="InterPro" id="IPR032675">
    <property type="entry name" value="LRR_dom_sf"/>
</dbReference>
<feature type="domain" description="Protein zer-1 homolog-like C-terminal" evidence="2">
    <location>
        <begin position="548"/>
        <end position="919"/>
    </location>
</feature>
<gene>
    <name evidence="3" type="ORF">BJG266_LOCUS14217</name>
    <name evidence="4" type="ORF">QVE165_LOCUS19836</name>
</gene>
<dbReference type="SUPFAM" id="SSF48371">
    <property type="entry name" value="ARM repeat"/>
    <property type="match status" value="1"/>
</dbReference>
<dbReference type="InterPro" id="IPR016024">
    <property type="entry name" value="ARM-type_fold"/>
</dbReference>
<dbReference type="InterPro" id="IPR051341">
    <property type="entry name" value="Zyg-11_UBL_adapter"/>
</dbReference>
<keyword evidence="1" id="KW-0833">Ubl conjugation pathway</keyword>
<dbReference type="AlphaFoldDB" id="A0A814EFU7"/>
<evidence type="ECO:0000313" key="6">
    <source>
        <dbReference type="Proteomes" id="UP000663877"/>
    </source>
</evidence>
<accession>A0A814EFU7</accession>
<evidence type="ECO:0000256" key="1">
    <source>
        <dbReference type="ARBA" id="ARBA00022786"/>
    </source>
</evidence>
<dbReference type="Pfam" id="PF22964">
    <property type="entry name" value="ZER1-like_2nd"/>
    <property type="match status" value="1"/>
</dbReference>
<sequence>MVDNPDKLCTICLRKFASLLKYDESIWKKQIEQCIDQIYQEEKGQSTLNDQRKRKYHRTDEENITLPTNFSIYEAQFKSINRSSFLEQFLRGICPLNSILSERLANYLVRHNQLNDFTLTFFSSDITCLKRIVLNVKYLSRLQCHMLNQHPYLTELKIIFKDTNSNRSNNTTNELFYQHICPSINSKFEDIYTVYGSLILHHLYCRLQTDSTRVSLSNRYLFQRSPTLSEGFSHQKLLNSILNSLHPSTFERLKILNIAHYKFFAAYHSTGTRKHSLADMSPLTKCSTNSAPIMTTTVNILPINFRLILKFTNLTSLNISNTDIKNHCLENLIDSLEKLDTLDISLCRSITTFNCLLKLSTKLKWLNLYNCSLIYQKDPTIYQILYELKSLEYLDISTDNNNSINDKEYDINKFLLEKNCLVNLKHLDLSGQQNILSKSLYEFLLSHSNLQFLGLFLTHEKYWKCLFDSTDLCYSKSRQYTYDLHDIIPLILTEDDFSFHETYLIESLKRYYERAHFVQKILYHIFFITRSYQSKNQIILIELILHTMSIHPTLQTVQMASTACIYNLTRTPLTEHINVKCLGKIVQAITNVMELYPNQQQLQKNCLLTLCSDRILHEPNFNFYLLASLVMNTLQNYSDLAIVQPGVAILALLTTRLTIDECTRLGSATNLQRLSQLIEQQIDRLQTMHISQNHQINDTSDQESNDHQQLTGDDTLRFCLSLLWNLTDENPIVCEHFIHSMGLQLYQRLIHLFSSDTIVLTKIVGLLSNISEVSHLRIYLYSIDIITLMQRFLTDGITDIAFSAGGILAHLLFEQVNHEINIELCENMRNAILKWQNPDTNMVTYRSFKPFIPLLHCTQIPVVQLWAIWAIHHVCSTDRARYSRIIREENLYDLIQKISNDQISFDQSDTFVIQLLNSILHLLKPYRSKHHTNSSAVAS</sequence>
<dbReference type="Proteomes" id="UP000663832">
    <property type="component" value="Unassembled WGS sequence"/>
</dbReference>
<reference evidence="3" key="1">
    <citation type="submission" date="2021-02" db="EMBL/GenBank/DDBJ databases">
        <authorList>
            <person name="Nowell W R."/>
        </authorList>
    </citation>
    <scope>NUCLEOTIDE SEQUENCE</scope>
</reference>
<dbReference type="PANTHER" id="PTHR12904">
    <property type="match status" value="1"/>
</dbReference>
<dbReference type="EMBL" id="CAJNOI010000059">
    <property type="protein sequence ID" value="CAF0968764.1"/>
    <property type="molecule type" value="Genomic_DNA"/>
</dbReference>
<evidence type="ECO:0000313" key="4">
    <source>
        <dbReference type="EMBL" id="CAF1092354.1"/>
    </source>
</evidence>
<proteinExistence type="predicted"/>